<protein>
    <submittedName>
        <fullName evidence="3">Uncharacterized protein</fullName>
    </submittedName>
</protein>
<dbReference type="Proteomes" id="UP000095283">
    <property type="component" value="Unplaced"/>
</dbReference>
<dbReference type="WBParaSite" id="Hba_08691">
    <property type="protein sequence ID" value="Hba_08691"/>
    <property type="gene ID" value="Hba_08691"/>
</dbReference>
<reference evidence="3" key="1">
    <citation type="submission" date="2016-11" db="UniProtKB">
        <authorList>
            <consortium name="WormBaseParasite"/>
        </authorList>
    </citation>
    <scope>IDENTIFICATION</scope>
</reference>
<sequence>MSNWSSKSSHRGSGSHYTQFTGARRTAENHTACPLQPSGGLYFNIWSILIKYCSIYIVLYCYLWFTWDRGRSRSRYYRYSNSQYYNNSTGSSISHVGSTVRFIVVLYLPNGDIKLVLRLLYHVHVQIFLIIFSLYTFNFSFSDGNHLFRKFSHLISRIFYWNLDNWQVIAHINDRIQNFRENAVIQNSLLPVFWFIKKSSFVIKIGNTRIRLLSMSIWSFLICLTLHFIYRSYQRLGLNMLVVYRNILIGHYLAGYSSILTRYLYILFIMTNYACNDGAMLIYIEIMNI</sequence>
<feature type="transmembrane region" description="Helical" evidence="1">
    <location>
        <begin position="212"/>
        <end position="230"/>
    </location>
</feature>
<keyword evidence="1" id="KW-0472">Membrane</keyword>
<evidence type="ECO:0000256" key="1">
    <source>
        <dbReference type="SAM" id="Phobius"/>
    </source>
</evidence>
<evidence type="ECO:0000313" key="3">
    <source>
        <dbReference type="WBParaSite" id="Hba_08691"/>
    </source>
</evidence>
<accession>A0A1I7WU81</accession>
<feature type="transmembrane region" description="Helical" evidence="1">
    <location>
        <begin position="88"/>
        <end position="108"/>
    </location>
</feature>
<keyword evidence="1" id="KW-0812">Transmembrane</keyword>
<feature type="transmembrane region" description="Helical" evidence="1">
    <location>
        <begin position="45"/>
        <end position="67"/>
    </location>
</feature>
<name>A0A1I7WU81_HETBA</name>
<dbReference type="AlphaFoldDB" id="A0A1I7WU81"/>
<proteinExistence type="predicted"/>
<organism evidence="2 3">
    <name type="scientific">Heterorhabditis bacteriophora</name>
    <name type="common">Entomopathogenic nematode worm</name>
    <dbReference type="NCBI Taxonomy" id="37862"/>
    <lineage>
        <taxon>Eukaryota</taxon>
        <taxon>Metazoa</taxon>
        <taxon>Ecdysozoa</taxon>
        <taxon>Nematoda</taxon>
        <taxon>Chromadorea</taxon>
        <taxon>Rhabditida</taxon>
        <taxon>Rhabditina</taxon>
        <taxon>Rhabditomorpha</taxon>
        <taxon>Strongyloidea</taxon>
        <taxon>Heterorhabditidae</taxon>
        <taxon>Heterorhabditis</taxon>
    </lineage>
</organism>
<feature type="transmembrane region" description="Helical" evidence="1">
    <location>
        <begin position="120"/>
        <end position="141"/>
    </location>
</feature>
<keyword evidence="1" id="KW-1133">Transmembrane helix</keyword>
<keyword evidence="2" id="KW-1185">Reference proteome</keyword>
<evidence type="ECO:0000313" key="2">
    <source>
        <dbReference type="Proteomes" id="UP000095283"/>
    </source>
</evidence>